<reference evidence="2 3" key="1">
    <citation type="journal article" date="2023" name="Plants (Basel)">
        <title>Bridging the Gap: Combining Genomics and Transcriptomics Approaches to Understand Stylosanthes scabra, an Orphan Legume from the Brazilian Caatinga.</title>
        <authorList>
            <person name="Ferreira-Neto J.R.C."/>
            <person name="da Silva M.D."/>
            <person name="Binneck E."/>
            <person name="de Melo N.F."/>
            <person name="da Silva R.H."/>
            <person name="de Melo A.L.T.M."/>
            <person name="Pandolfi V."/>
            <person name="Bustamante F.O."/>
            <person name="Brasileiro-Vidal A.C."/>
            <person name="Benko-Iseppon A.M."/>
        </authorList>
    </citation>
    <scope>NUCLEOTIDE SEQUENCE [LARGE SCALE GENOMIC DNA]</scope>
    <source>
        <tissue evidence="2">Leaves</tissue>
    </source>
</reference>
<accession>A0ABU6TFD6</accession>
<feature type="compositionally biased region" description="Polar residues" evidence="1">
    <location>
        <begin position="78"/>
        <end position="88"/>
    </location>
</feature>
<evidence type="ECO:0000313" key="2">
    <source>
        <dbReference type="EMBL" id="MED6146966.1"/>
    </source>
</evidence>
<dbReference type="EMBL" id="JASCZI010090831">
    <property type="protein sequence ID" value="MED6146966.1"/>
    <property type="molecule type" value="Genomic_DNA"/>
</dbReference>
<proteinExistence type="predicted"/>
<gene>
    <name evidence="2" type="ORF">PIB30_039650</name>
</gene>
<comment type="caution">
    <text evidence="2">The sequence shown here is derived from an EMBL/GenBank/DDBJ whole genome shotgun (WGS) entry which is preliminary data.</text>
</comment>
<evidence type="ECO:0000313" key="3">
    <source>
        <dbReference type="Proteomes" id="UP001341840"/>
    </source>
</evidence>
<name>A0ABU6TFD6_9FABA</name>
<feature type="compositionally biased region" description="Polar residues" evidence="1">
    <location>
        <begin position="100"/>
        <end position="111"/>
    </location>
</feature>
<dbReference type="Proteomes" id="UP001341840">
    <property type="component" value="Unassembled WGS sequence"/>
</dbReference>
<organism evidence="2 3">
    <name type="scientific">Stylosanthes scabra</name>
    <dbReference type="NCBI Taxonomy" id="79078"/>
    <lineage>
        <taxon>Eukaryota</taxon>
        <taxon>Viridiplantae</taxon>
        <taxon>Streptophyta</taxon>
        <taxon>Embryophyta</taxon>
        <taxon>Tracheophyta</taxon>
        <taxon>Spermatophyta</taxon>
        <taxon>Magnoliopsida</taxon>
        <taxon>eudicotyledons</taxon>
        <taxon>Gunneridae</taxon>
        <taxon>Pentapetalae</taxon>
        <taxon>rosids</taxon>
        <taxon>fabids</taxon>
        <taxon>Fabales</taxon>
        <taxon>Fabaceae</taxon>
        <taxon>Papilionoideae</taxon>
        <taxon>50 kb inversion clade</taxon>
        <taxon>dalbergioids sensu lato</taxon>
        <taxon>Dalbergieae</taxon>
        <taxon>Pterocarpus clade</taxon>
        <taxon>Stylosanthes</taxon>
    </lineage>
</organism>
<feature type="compositionally biased region" description="Low complexity" evidence="1">
    <location>
        <begin position="62"/>
        <end position="72"/>
    </location>
</feature>
<keyword evidence="3" id="KW-1185">Reference proteome</keyword>
<feature type="region of interest" description="Disordered" evidence="1">
    <location>
        <begin position="32"/>
        <end position="111"/>
    </location>
</feature>
<sequence>MIDGNDNGANSDDEHTKDWISSRLYTCAQRTVPSSSVGCANAKDNNSAEELDAQAPKPAPRRPYSAPRAKFPAPRRPNQSLGTQQQLQRPDKHHSGAWALSSTQDQSDLGL</sequence>
<evidence type="ECO:0000256" key="1">
    <source>
        <dbReference type="SAM" id="MobiDB-lite"/>
    </source>
</evidence>
<protein>
    <submittedName>
        <fullName evidence="2">Uncharacterized protein</fullName>
    </submittedName>
</protein>